<evidence type="ECO:0000256" key="3">
    <source>
        <dbReference type="ARBA" id="ARBA00022475"/>
    </source>
</evidence>
<dbReference type="PANTHER" id="PTHR43744">
    <property type="entry name" value="ABC TRANSPORTER PERMEASE PROTEIN MG189-RELATED-RELATED"/>
    <property type="match status" value="1"/>
</dbReference>
<dbReference type="Proteomes" id="UP001305702">
    <property type="component" value="Chromosome"/>
</dbReference>
<comment type="similarity">
    <text evidence="7">Belongs to the binding-protein-dependent transport system permease family.</text>
</comment>
<dbReference type="AlphaFoldDB" id="A0AA96RDA3"/>
<feature type="transmembrane region" description="Helical" evidence="7">
    <location>
        <begin position="261"/>
        <end position="280"/>
    </location>
</feature>
<evidence type="ECO:0000256" key="6">
    <source>
        <dbReference type="ARBA" id="ARBA00023136"/>
    </source>
</evidence>
<feature type="transmembrane region" description="Helical" evidence="7">
    <location>
        <begin position="12"/>
        <end position="33"/>
    </location>
</feature>
<evidence type="ECO:0000256" key="4">
    <source>
        <dbReference type="ARBA" id="ARBA00022692"/>
    </source>
</evidence>
<dbReference type="PANTHER" id="PTHR43744:SF9">
    <property type="entry name" value="POLYGALACTURONAN_RHAMNOGALACTURONAN TRANSPORT SYSTEM PERMEASE PROTEIN YTCP"/>
    <property type="match status" value="1"/>
</dbReference>
<dbReference type="GO" id="GO:0055085">
    <property type="term" value="P:transmembrane transport"/>
    <property type="evidence" value="ECO:0007669"/>
    <property type="project" value="InterPro"/>
</dbReference>
<comment type="subcellular location">
    <subcellularLocation>
        <location evidence="1 7">Cell membrane</location>
        <topology evidence="1 7">Multi-pass membrane protein</topology>
    </subcellularLocation>
</comment>
<dbReference type="KEGG" id="paun:MJA45_14585"/>
<dbReference type="CDD" id="cd06261">
    <property type="entry name" value="TM_PBP2"/>
    <property type="match status" value="1"/>
</dbReference>
<accession>A0AA96RDA3</accession>
<dbReference type="SUPFAM" id="SSF161098">
    <property type="entry name" value="MetI-like"/>
    <property type="match status" value="1"/>
</dbReference>
<dbReference type="InterPro" id="IPR000515">
    <property type="entry name" value="MetI-like"/>
</dbReference>
<feature type="transmembrane region" description="Helical" evidence="7">
    <location>
        <begin position="140"/>
        <end position="160"/>
    </location>
</feature>
<evidence type="ECO:0000313" key="10">
    <source>
        <dbReference type="Proteomes" id="UP001305702"/>
    </source>
</evidence>
<organism evidence="9 10">
    <name type="scientific">Paenibacillus aurantius</name>
    <dbReference type="NCBI Taxonomy" id="2918900"/>
    <lineage>
        <taxon>Bacteria</taxon>
        <taxon>Bacillati</taxon>
        <taxon>Bacillota</taxon>
        <taxon>Bacilli</taxon>
        <taxon>Bacillales</taxon>
        <taxon>Paenibacillaceae</taxon>
        <taxon>Paenibacillus</taxon>
    </lineage>
</organism>
<feature type="domain" description="ABC transmembrane type-1" evidence="8">
    <location>
        <begin position="73"/>
        <end position="280"/>
    </location>
</feature>
<protein>
    <submittedName>
        <fullName evidence="9">Carbohydrate ABC transporter permease</fullName>
    </submittedName>
</protein>
<feature type="transmembrane region" description="Helical" evidence="7">
    <location>
        <begin position="181"/>
        <end position="203"/>
    </location>
</feature>
<keyword evidence="4 7" id="KW-0812">Transmembrane</keyword>
<dbReference type="RefSeq" id="WP_315602645.1">
    <property type="nucleotide sequence ID" value="NZ_CP130318.1"/>
</dbReference>
<evidence type="ECO:0000313" key="9">
    <source>
        <dbReference type="EMBL" id="WNQ08878.1"/>
    </source>
</evidence>
<keyword evidence="3" id="KW-1003">Cell membrane</keyword>
<evidence type="ECO:0000256" key="1">
    <source>
        <dbReference type="ARBA" id="ARBA00004651"/>
    </source>
</evidence>
<evidence type="ECO:0000256" key="2">
    <source>
        <dbReference type="ARBA" id="ARBA00022448"/>
    </source>
</evidence>
<dbReference type="GO" id="GO:0005886">
    <property type="term" value="C:plasma membrane"/>
    <property type="evidence" value="ECO:0007669"/>
    <property type="project" value="UniProtKB-SubCell"/>
</dbReference>
<feature type="transmembrane region" description="Helical" evidence="7">
    <location>
        <begin position="77"/>
        <end position="96"/>
    </location>
</feature>
<keyword evidence="5 7" id="KW-1133">Transmembrane helix</keyword>
<dbReference type="Pfam" id="PF00528">
    <property type="entry name" value="BPD_transp_1"/>
    <property type="match status" value="1"/>
</dbReference>
<keyword evidence="2 7" id="KW-0813">Transport</keyword>
<dbReference type="InterPro" id="IPR035906">
    <property type="entry name" value="MetI-like_sf"/>
</dbReference>
<evidence type="ECO:0000256" key="5">
    <source>
        <dbReference type="ARBA" id="ARBA00022989"/>
    </source>
</evidence>
<evidence type="ECO:0000256" key="7">
    <source>
        <dbReference type="RuleBase" id="RU363032"/>
    </source>
</evidence>
<gene>
    <name evidence="9" type="ORF">MJA45_14585</name>
</gene>
<sequence>MIPSKGDRFFNVVNLLLLTALALATLYPFLYVLTISLSKPADINRLGLHVLPLDPTWTAYRKVLANPNLYTAYLNTMVRTGLGVACVVALTSLTAYPLAKKSFPLRSLWMKLLVFSMMFSGGLIPSYLLIKQLGLINSVWALVLPTAVTAFNLIVMRNFFEAIPVELDESAKMDGGGDWTVFMRIVLPLSTPVLAVIALWAAVGHWNAWFDAMIYMNDLKKQVLQLFLRHYIINDPNNPTTANLSSEFALNDMAQVVPENLKAALIMIISFPILLAYPFTQKYFVKGIMLGSVKG</sequence>
<keyword evidence="6 7" id="KW-0472">Membrane</keyword>
<evidence type="ECO:0000259" key="8">
    <source>
        <dbReference type="PROSITE" id="PS50928"/>
    </source>
</evidence>
<dbReference type="PROSITE" id="PS50928">
    <property type="entry name" value="ABC_TM1"/>
    <property type="match status" value="1"/>
</dbReference>
<proteinExistence type="inferred from homology"/>
<keyword evidence="10" id="KW-1185">Reference proteome</keyword>
<reference evidence="9 10" key="1">
    <citation type="submission" date="2022-02" db="EMBL/GenBank/DDBJ databases">
        <title>Paenibacillus sp. MBLB1776 Whole Genome Shotgun Sequencing.</title>
        <authorList>
            <person name="Hwang C.Y."/>
            <person name="Cho E.-S."/>
            <person name="Seo M.-J."/>
        </authorList>
    </citation>
    <scope>NUCLEOTIDE SEQUENCE [LARGE SCALE GENOMIC DNA]</scope>
    <source>
        <strain evidence="9 10">MBLB1776</strain>
    </source>
</reference>
<name>A0AA96RDA3_9BACL</name>
<dbReference type="Gene3D" id="1.10.3720.10">
    <property type="entry name" value="MetI-like"/>
    <property type="match status" value="1"/>
</dbReference>
<feature type="transmembrane region" description="Helical" evidence="7">
    <location>
        <begin position="108"/>
        <end position="128"/>
    </location>
</feature>
<dbReference type="EMBL" id="CP130318">
    <property type="protein sequence ID" value="WNQ08878.1"/>
    <property type="molecule type" value="Genomic_DNA"/>
</dbReference>